<dbReference type="Proteomes" id="UP000185860">
    <property type="component" value="Unassembled WGS sequence"/>
</dbReference>
<comment type="caution">
    <text evidence="1">The sequence shown here is derived from an EMBL/GenBank/DDBJ whole genome shotgun (WGS) entry which is preliminary data.</text>
</comment>
<reference evidence="1 2" key="1">
    <citation type="submission" date="2016-11" db="EMBL/GenBank/DDBJ databases">
        <title>Draft Genome Sequences of Nine Cyanobacterial Strains from Diverse Habitats.</title>
        <authorList>
            <person name="Zhu T."/>
            <person name="Hou S."/>
            <person name="Lu X."/>
            <person name="Hess W.R."/>
        </authorList>
    </citation>
    <scope>NUCLEOTIDE SEQUENCE [LARGE SCALE GENOMIC DNA]</scope>
    <source>
        <strain evidence="1 2">IAM M-71</strain>
    </source>
</reference>
<sequence length="91" mass="10697">MPMTTTIQLHHIDTKTARKNFRVSLSTLRRATELLKETLPIDAFDKEDNERGYTFKSYLALEKYFDLRRSGMPTHRAAEYLRSEFLKKTGV</sequence>
<protein>
    <submittedName>
        <fullName evidence="1">Uncharacterized protein</fullName>
    </submittedName>
</protein>
<organism evidence="1 2">
    <name type="scientific">[Phormidium ambiguum] IAM M-71</name>
    <dbReference type="NCBI Taxonomy" id="454136"/>
    <lineage>
        <taxon>Bacteria</taxon>
        <taxon>Bacillati</taxon>
        <taxon>Cyanobacteriota</taxon>
        <taxon>Cyanophyceae</taxon>
        <taxon>Oscillatoriophycideae</taxon>
        <taxon>Aerosakkonematales</taxon>
        <taxon>Aerosakkonemataceae</taxon>
        <taxon>Floridanema</taxon>
    </lineage>
</organism>
<evidence type="ECO:0000313" key="1">
    <source>
        <dbReference type="EMBL" id="OKH30184.1"/>
    </source>
</evidence>
<proteinExistence type="predicted"/>
<dbReference type="EMBL" id="MRCE01000070">
    <property type="protein sequence ID" value="OKH30184.1"/>
    <property type="molecule type" value="Genomic_DNA"/>
</dbReference>
<evidence type="ECO:0000313" key="2">
    <source>
        <dbReference type="Proteomes" id="UP000185860"/>
    </source>
</evidence>
<dbReference type="STRING" id="454136.NIES2119_31430"/>
<dbReference type="AlphaFoldDB" id="A0A1U7I283"/>
<name>A0A1U7I283_9CYAN</name>
<gene>
    <name evidence="1" type="ORF">NIES2119_31430</name>
</gene>
<accession>A0A1U7I283</accession>